<name>A0AB74UVK4_9GAMM</name>
<proteinExistence type="predicted"/>
<dbReference type="EMBL" id="CP170721">
    <property type="protein sequence ID" value="XIA18763.1"/>
    <property type="molecule type" value="Genomic_DNA"/>
</dbReference>
<evidence type="ECO:0000313" key="1">
    <source>
        <dbReference type="EMBL" id="XIA18763.1"/>
    </source>
</evidence>
<accession>A0AB74UVK4</accession>
<gene>
    <name evidence="1" type="ORF">ACFYG5_01090</name>
</gene>
<organism evidence="1">
    <name type="scientific">Rhodanobacter sp. FW102-FHT14D07</name>
    <dbReference type="NCBI Taxonomy" id="3351462"/>
    <lineage>
        <taxon>Bacteria</taxon>
        <taxon>Pseudomonadati</taxon>
        <taxon>Pseudomonadota</taxon>
        <taxon>Gammaproteobacteria</taxon>
        <taxon>Lysobacterales</taxon>
        <taxon>Rhodanobacteraceae</taxon>
        <taxon>Rhodanobacter</taxon>
    </lineage>
</organism>
<sequence length="461" mass="50236">MNACRNSLIASRFTAFARPPRWIALIVLAWLGIPTPASAVPSYARQTQQPCVACHVGGFGPELTQFGRQFKLMGYTMKVGEQTDVPLSAMLVESFTHTQKAQAEAPAKGFGTNDNTELQQASVFLAGRLSEHTGVFAQATYSENGGLLGWDNVDWRYARMFSHGKHSGIWGISVNNNPTVSDVFNTAPAWMYPYMSADLAPGAPAQPMLFGGLGGQVIGASAYVQLDGAWYLEAGGYRSLSPAFLRHVNAGYDGRLSGVTPYTRVAYTWNLPTGSLSLGGFMLDMRRGLAGPNAVGDAVALPGPTDRFRDFGVDSSYMYANGDHVVTVDGLYVHESQRLDATYGDGGSDHLHDTLQSLNLKGSYWYRHTYGVTLASFVDNGSRDVTLYGNDGSPNTQGESVEFDYSPFGQSGSWHQPWANVRLGLEYTWFNRFSGRVHGVDGAARNARDNDTLYCYVWLAI</sequence>
<protein>
    <submittedName>
        <fullName evidence="1">Cytochrome C</fullName>
    </submittedName>
</protein>
<reference evidence="1" key="1">
    <citation type="submission" date="2024-10" db="EMBL/GenBank/DDBJ databases">
        <authorList>
            <person name="Lesea H.P."/>
            <person name="Kuehl J.V."/>
            <person name="Chandonia J.-M."/>
        </authorList>
    </citation>
    <scope>NUCLEOTIDE SEQUENCE</scope>
    <source>
        <strain evidence="1">FW102-FHT14D07</strain>
    </source>
</reference>
<dbReference type="RefSeq" id="WP_395120050.1">
    <property type="nucleotide sequence ID" value="NZ_CP170721.1"/>
</dbReference>
<dbReference type="AlphaFoldDB" id="A0AB74UVK4"/>